<feature type="transmembrane region" description="Helical" evidence="6">
    <location>
        <begin position="129"/>
        <end position="148"/>
    </location>
</feature>
<dbReference type="STRING" id="1888891.DSOL_1048"/>
<name>A0A1Q8R019_9FIRM</name>
<proteinExistence type="inferred from homology"/>
<dbReference type="Pfam" id="PF02683">
    <property type="entry name" value="DsbD_TM"/>
    <property type="match status" value="1"/>
</dbReference>
<keyword evidence="5 6" id="KW-0472">Membrane</keyword>
<evidence type="ECO:0000256" key="3">
    <source>
        <dbReference type="ARBA" id="ARBA00022692"/>
    </source>
</evidence>
<comment type="caution">
    <text evidence="8">The sequence shown here is derived from an EMBL/GenBank/DDBJ whole genome shotgun (WGS) entry which is preliminary data.</text>
</comment>
<evidence type="ECO:0000256" key="2">
    <source>
        <dbReference type="ARBA" id="ARBA00006143"/>
    </source>
</evidence>
<feature type="transmembrane region" description="Helical" evidence="6">
    <location>
        <begin position="60"/>
        <end position="82"/>
    </location>
</feature>
<dbReference type="GO" id="GO:0017004">
    <property type="term" value="P:cytochrome complex assembly"/>
    <property type="evidence" value="ECO:0007669"/>
    <property type="project" value="InterPro"/>
</dbReference>
<feature type="transmembrane region" description="Helical" evidence="6">
    <location>
        <begin position="94"/>
        <end position="117"/>
    </location>
</feature>
<dbReference type="Proteomes" id="UP000186102">
    <property type="component" value="Unassembled WGS sequence"/>
</dbReference>
<dbReference type="PANTHER" id="PTHR31272:SF6">
    <property type="entry name" value="CYTOCHROME C-TYPE BIOGENESIS CCDA-LIKE CHLOROPLASTIC PROTEIN"/>
    <property type="match status" value="1"/>
</dbReference>
<reference evidence="8 9" key="1">
    <citation type="submission" date="2016-09" db="EMBL/GenBank/DDBJ databases">
        <title>Complete genome of Desulfosporosinus sp. OL.</title>
        <authorList>
            <person name="Mardanov A."/>
            <person name="Beletsky A."/>
            <person name="Panova A."/>
            <person name="Karnachuk O."/>
            <person name="Ravin N."/>
        </authorList>
    </citation>
    <scope>NUCLEOTIDE SEQUENCE [LARGE SCALE GENOMIC DNA]</scope>
    <source>
        <strain evidence="8 9">OL</strain>
    </source>
</reference>
<evidence type="ECO:0000256" key="4">
    <source>
        <dbReference type="ARBA" id="ARBA00022989"/>
    </source>
</evidence>
<protein>
    <submittedName>
        <fullName evidence="8">Cytochrome c-type biogenesis protein CcdA</fullName>
    </submittedName>
</protein>
<evidence type="ECO:0000256" key="1">
    <source>
        <dbReference type="ARBA" id="ARBA00004141"/>
    </source>
</evidence>
<feature type="transmembrane region" description="Helical" evidence="6">
    <location>
        <begin position="20"/>
        <end position="48"/>
    </location>
</feature>
<dbReference type="InterPro" id="IPR051790">
    <property type="entry name" value="Cytochrome_c-biogenesis_DsbD"/>
</dbReference>
<dbReference type="InterPro" id="IPR003834">
    <property type="entry name" value="Cyt_c_assmbl_TM_dom"/>
</dbReference>
<evidence type="ECO:0000313" key="9">
    <source>
        <dbReference type="Proteomes" id="UP000186102"/>
    </source>
</evidence>
<sequence length="152" mass="16494">MITEWLEILSTLITQNMWVAPLLVLLAGGLTSLTPCSLSSVPLVIGYVGGPGNNDTKRAFRISLTFAAGSAVTFTILGTVASLVGKLMGTSSSWWYLLLGVLMVLMAMQTWEIYNFIPSTYLMARNTRRGYIGAFIAGILGGCFHPLVQHLY</sequence>
<evidence type="ECO:0000313" key="8">
    <source>
        <dbReference type="EMBL" id="OLN32937.1"/>
    </source>
</evidence>
<dbReference type="RefSeq" id="WP_345788364.1">
    <property type="nucleotide sequence ID" value="NZ_MLBF01000005.1"/>
</dbReference>
<dbReference type="GO" id="GO:0016020">
    <property type="term" value="C:membrane"/>
    <property type="evidence" value="ECO:0007669"/>
    <property type="project" value="UniProtKB-SubCell"/>
</dbReference>
<feature type="domain" description="Cytochrome C biogenesis protein transmembrane" evidence="7">
    <location>
        <begin position="18"/>
        <end position="123"/>
    </location>
</feature>
<comment type="subcellular location">
    <subcellularLocation>
        <location evidence="1">Membrane</location>
        <topology evidence="1">Multi-pass membrane protein</topology>
    </subcellularLocation>
</comment>
<dbReference type="AlphaFoldDB" id="A0A1Q8R019"/>
<evidence type="ECO:0000256" key="6">
    <source>
        <dbReference type="SAM" id="Phobius"/>
    </source>
</evidence>
<accession>A0A1Q8R019</accession>
<gene>
    <name evidence="8" type="ORF">DSOL_1048</name>
</gene>
<organism evidence="8 9">
    <name type="scientific">Desulfosporosinus metallidurans</name>
    <dbReference type="NCBI Taxonomy" id="1888891"/>
    <lineage>
        <taxon>Bacteria</taxon>
        <taxon>Bacillati</taxon>
        <taxon>Bacillota</taxon>
        <taxon>Clostridia</taxon>
        <taxon>Eubacteriales</taxon>
        <taxon>Desulfitobacteriaceae</taxon>
        <taxon>Desulfosporosinus</taxon>
    </lineage>
</organism>
<evidence type="ECO:0000256" key="5">
    <source>
        <dbReference type="ARBA" id="ARBA00023136"/>
    </source>
</evidence>
<keyword evidence="3 6" id="KW-0812">Transmembrane</keyword>
<comment type="similarity">
    <text evidence="2">Belongs to the DsbD family.</text>
</comment>
<dbReference type="PANTHER" id="PTHR31272">
    <property type="entry name" value="CYTOCHROME C-TYPE BIOGENESIS PROTEIN HI_1454-RELATED"/>
    <property type="match status" value="1"/>
</dbReference>
<keyword evidence="4 6" id="KW-1133">Transmembrane helix</keyword>
<dbReference type="EMBL" id="MLBF01000005">
    <property type="protein sequence ID" value="OLN32937.1"/>
    <property type="molecule type" value="Genomic_DNA"/>
</dbReference>
<evidence type="ECO:0000259" key="7">
    <source>
        <dbReference type="Pfam" id="PF02683"/>
    </source>
</evidence>
<keyword evidence="9" id="KW-1185">Reference proteome</keyword>